<sequence>MGENYLPDFSFAGYNHGVGEIPVFDGQVIDVTKFGVIADDVIDDSAGLLKALDAAHKVAGPVVVQLPKGRVILSEVLKIQRSNIVLRGSGAGPAGTNLYIPRPLQMVETGDHFDEIRRYLKKYDKRQREKDKNIDVLFSEYSWTGGFIWVQKEGTRAASYLESEDPKIIVLANVTNGDVGTQIVSVDKGSELSVGDVVELQWSNRRGEKGPLIREMYGDTDVKIGSRHWTNKDRPLVRQKTEILSVEGDQVVISDPLLHNISADLPAQFAKWDHITDVGIEDLHISFPDSPAFGHHMERGYNAIYLTSVFNGWVRDVSVHNGDTGILSYNSANVTISNIETTGKRRAHYSVHAGNVHNMVVKNLTVNNPSVHSLSLNTQSTKCVFQNAIVNETAVLDQHAGANHQNLFDNITVKVAADRDENGPFYPIWDGSGAGYWQPGHGRFNTTWNLRVNVQSGATRSERVMLRGIAEGPDARLVGISGNREFDVDYRPSPYIERLNVPMTDVPSLYDYQLRKRLTP</sequence>
<dbReference type="EMBL" id="BMYV01000001">
    <property type="protein sequence ID" value="GGX61863.1"/>
    <property type="molecule type" value="Genomic_DNA"/>
</dbReference>
<accession>A0A918NC96</accession>
<keyword evidence="2" id="KW-1185">Reference proteome</keyword>
<evidence type="ECO:0000313" key="2">
    <source>
        <dbReference type="Proteomes" id="UP000600865"/>
    </source>
</evidence>
<gene>
    <name evidence="1" type="ORF">GCM10011309_09760</name>
</gene>
<protein>
    <recommendedName>
        <fullName evidence="3">Pectate lyase superfamily protein domain-containing protein</fullName>
    </recommendedName>
</protein>
<dbReference type="SUPFAM" id="SSF51126">
    <property type="entry name" value="Pectin lyase-like"/>
    <property type="match status" value="1"/>
</dbReference>
<evidence type="ECO:0000313" key="1">
    <source>
        <dbReference type="EMBL" id="GGX61863.1"/>
    </source>
</evidence>
<evidence type="ECO:0008006" key="3">
    <source>
        <dbReference type="Google" id="ProtNLM"/>
    </source>
</evidence>
<reference evidence="1 2" key="1">
    <citation type="journal article" date="2014" name="Int. J. Syst. Evol. Microbiol.">
        <title>Complete genome sequence of Corynebacterium casei LMG S-19264T (=DSM 44701T), isolated from a smear-ripened cheese.</title>
        <authorList>
            <consortium name="US DOE Joint Genome Institute (JGI-PGF)"/>
            <person name="Walter F."/>
            <person name="Albersmeier A."/>
            <person name="Kalinowski J."/>
            <person name="Ruckert C."/>
        </authorList>
    </citation>
    <scope>NUCLEOTIDE SEQUENCE [LARGE SCALE GENOMIC DNA]</scope>
    <source>
        <strain evidence="1 2">KCTC 23968</strain>
    </source>
</reference>
<comment type="caution">
    <text evidence="1">The sequence shown here is derived from an EMBL/GenBank/DDBJ whole genome shotgun (WGS) entry which is preliminary data.</text>
</comment>
<proteinExistence type="predicted"/>
<dbReference type="Gene3D" id="2.160.20.10">
    <property type="entry name" value="Single-stranded right-handed beta-helix, Pectin lyase-like"/>
    <property type="match status" value="2"/>
</dbReference>
<dbReference type="InterPro" id="IPR012334">
    <property type="entry name" value="Pectin_lyas_fold"/>
</dbReference>
<dbReference type="InterPro" id="IPR011050">
    <property type="entry name" value="Pectin_lyase_fold/virulence"/>
</dbReference>
<name>A0A918NC96_9PROT</name>
<dbReference type="AlphaFoldDB" id="A0A918NC96"/>
<organism evidence="1 2">
    <name type="scientific">Litorimonas cladophorae</name>
    <dbReference type="NCBI Taxonomy" id="1220491"/>
    <lineage>
        <taxon>Bacteria</taxon>
        <taxon>Pseudomonadati</taxon>
        <taxon>Pseudomonadota</taxon>
        <taxon>Alphaproteobacteria</taxon>
        <taxon>Maricaulales</taxon>
        <taxon>Robiginitomaculaceae</taxon>
    </lineage>
</organism>
<dbReference type="Proteomes" id="UP000600865">
    <property type="component" value="Unassembled WGS sequence"/>
</dbReference>